<evidence type="ECO:0000313" key="6">
    <source>
        <dbReference type="Proteomes" id="UP000243797"/>
    </source>
</evidence>
<dbReference type="InterPro" id="IPR003594">
    <property type="entry name" value="HATPase_dom"/>
</dbReference>
<dbReference type="GO" id="GO:0000155">
    <property type="term" value="F:phosphorelay sensor kinase activity"/>
    <property type="evidence" value="ECO:0007669"/>
    <property type="project" value="InterPro"/>
</dbReference>
<dbReference type="SMART" id="SM00388">
    <property type="entry name" value="HisKA"/>
    <property type="match status" value="1"/>
</dbReference>
<evidence type="ECO:0000256" key="2">
    <source>
        <dbReference type="PROSITE-ProRule" id="PRU00169"/>
    </source>
</evidence>
<dbReference type="CDD" id="cd16922">
    <property type="entry name" value="HATPase_EvgS-ArcB-TorS-like"/>
    <property type="match status" value="1"/>
</dbReference>
<dbReference type="AlphaFoldDB" id="A0A2K1QWG5"/>
<feature type="domain" description="Response regulatory" evidence="4">
    <location>
        <begin position="993"/>
        <end position="1126"/>
    </location>
</feature>
<gene>
    <name evidence="5" type="ORF">CAC42_2575</name>
</gene>
<proteinExistence type="predicted"/>
<dbReference type="EMBL" id="NKHZ01000032">
    <property type="protein sequence ID" value="PNS19398.1"/>
    <property type="molecule type" value="Genomic_DNA"/>
</dbReference>
<dbReference type="STRING" id="2082308.A0A2K1QWG5"/>
<dbReference type="SUPFAM" id="SSF55785">
    <property type="entry name" value="PYP-like sensor domain (PAS domain)"/>
    <property type="match status" value="1"/>
</dbReference>
<dbReference type="Gene3D" id="3.40.50.2300">
    <property type="match status" value="1"/>
</dbReference>
<reference evidence="5 6" key="1">
    <citation type="submission" date="2017-06" db="EMBL/GenBank/DDBJ databases">
        <title>Draft genome sequence of a variant of Elsinoe murrayae.</title>
        <authorList>
            <person name="Cheng Q."/>
        </authorList>
    </citation>
    <scope>NUCLEOTIDE SEQUENCE [LARGE SCALE GENOMIC DNA]</scope>
    <source>
        <strain evidence="5 6">CQ-2017a</strain>
    </source>
</reference>
<evidence type="ECO:0000259" key="4">
    <source>
        <dbReference type="PROSITE" id="PS50110"/>
    </source>
</evidence>
<dbReference type="InterPro" id="IPR000014">
    <property type="entry name" value="PAS"/>
</dbReference>
<comment type="caution">
    <text evidence="5">The sequence shown here is derived from an EMBL/GenBank/DDBJ whole genome shotgun (WGS) entry which is preliminary data.</text>
</comment>
<dbReference type="CDD" id="cd17546">
    <property type="entry name" value="REC_hyHK_CKI1_RcsC-like"/>
    <property type="match status" value="1"/>
</dbReference>
<dbReference type="PANTHER" id="PTHR43719">
    <property type="entry name" value="TWO-COMPONENT HISTIDINE KINASE"/>
    <property type="match status" value="1"/>
</dbReference>
<dbReference type="SUPFAM" id="SSF55874">
    <property type="entry name" value="ATPase domain of HSP90 chaperone/DNA topoisomerase II/histidine kinase"/>
    <property type="match status" value="1"/>
</dbReference>
<dbReference type="SMART" id="SM00448">
    <property type="entry name" value="REC"/>
    <property type="match status" value="1"/>
</dbReference>
<dbReference type="InterPro" id="IPR050956">
    <property type="entry name" value="2C_system_His_kinase"/>
</dbReference>
<dbReference type="InterPro" id="IPR001789">
    <property type="entry name" value="Sig_transdc_resp-reg_receiver"/>
</dbReference>
<dbReference type="CDD" id="cd00130">
    <property type="entry name" value="PAS"/>
    <property type="match status" value="1"/>
</dbReference>
<feature type="domain" description="Histidine kinase" evidence="3">
    <location>
        <begin position="666"/>
        <end position="944"/>
    </location>
</feature>
<evidence type="ECO:0000259" key="3">
    <source>
        <dbReference type="PROSITE" id="PS50109"/>
    </source>
</evidence>
<protein>
    <submittedName>
        <fullName evidence="5">Hybrid signal transduction histidine kinase K</fullName>
    </submittedName>
</protein>
<organism evidence="5 6">
    <name type="scientific">Sphaceloma murrayae</name>
    <dbReference type="NCBI Taxonomy" id="2082308"/>
    <lineage>
        <taxon>Eukaryota</taxon>
        <taxon>Fungi</taxon>
        <taxon>Dikarya</taxon>
        <taxon>Ascomycota</taxon>
        <taxon>Pezizomycotina</taxon>
        <taxon>Dothideomycetes</taxon>
        <taxon>Dothideomycetidae</taxon>
        <taxon>Myriangiales</taxon>
        <taxon>Elsinoaceae</taxon>
        <taxon>Sphaceloma</taxon>
    </lineage>
</organism>
<accession>A0A2K1QWG5</accession>
<dbReference type="Pfam" id="PF00512">
    <property type="entry name" value="HisKA"/>
    <property type="match status" value="1"/>
</dbReference>
<dbReference type="InParanoid" id="A0A2K1QWG5"/>
<dbReference type="PANTHER" id="PTHR43719:SF30">
    <property type="entry name" value="TWO-COMPONENT SYSTEM RESPONSE REGULATOR"/>
    <property type="match status" value="1"/>
</dbReference>
<dbReference type="Gene3D" id="1.10.287.130">
    <property type="match status" value="1"/>
</dbReference>
<dbReference type="InterPro" id="IPR036097">
    <property type="entry name" value="HisK_dim/P_sf"/>
</dbReference>
<dbReference type="InterPro" id="IPR035965">
    <property type="entry name" value="PAS-like_dom_sf"/>
</dbReference>
<dbReference type="InterPro" id="IPR003661">
    <property type="entry name" value="HisK_dim/P_dom"/>
</dbReference>
<dbReference type="InterPro" id="IPR011006">
    <property type="entry name" value="CheY-like_superfamily"/>
</dbReference>
<dbReference type="SMART" id="SM00387">
    <property type="entry name" value="HATPase_c"/>
    <property type="match status" value="1"/>
</dbReference>
<dbReference type="PROSITE" id="PS50110">
    <property type="entry name" value="RESPONSE_REGULATORY"/>
    <property type="match status" value="1"/>
</dbReference>
<dbReference type="OrthoDB" id="60033at2759"/>
<dbReference type="CDD" id="cd00082">
    <property type="entry name" value="HisKA"/>
    <property type="match status" value="1"/>
</dbReference>
<dbReference type="Pfam" id="PF00072">
    <property type="entry name" value="Response_reg"/>
    <property type="match status" value="1"/>
</dbReference>
<dbReference type="Gene3D" id="3.30.565.10">
    <property type="entry name" value="Histidine kinase-like ATPase, C-terminal domain"/>
    <property type="match status" value="1"/>
</dbReference>
<dbReference type="Pfam" id="PF02518">
    <property type="entry name" value="HATPase_c"/>
    <property type="match status" value="1"/>
</dbReference>
<keyword evidence="5" id="KW-0808">Transferase</keyword>
<dbReference type="SUPFAM" id="SSF47384">
    <property type="entry name" value="Homodimeric domain of signal transducing histidine kinase"/>
    <property type="match status" value="1"/>
</dbReference>
<dbReference type="InterPro" id="IPR004358">
    <property type="entry name" value="Sig_transdc_His_kin-like_C"/>
</dbReference>
<dbReference type="Gene3D" id="3.30.450.20">
    <property type="entry name" value="PAS domain"/>
    <property type="match status" value="2"/>
</dbReference>
<dbReference type="InterPro" id="IPR036890">
    <property type="entry name" value="HATPase_C_sf"/>
</dbReference>
<feature type="modified residue" description="4-aspartylphosphate" evidence="2">
    <location>
        <position position="1055"/>
    </location>
</feature>
<evidence type="ECO:0000256" key="1">
    <source>
        <dbReference type="ARBA" id="ARBA00022553"/>
    </source>
</evidence>
<evidence type="ECO:0000313" key="5">
    <source>
        <dbReference type="EMBL" id="PNS19398.1"/>
    </source>
</evidence>
<dbReference type="PRINTS" id="PR00344">
    <property type="entry name" value="BCTRLSENSOR"/>
</dbReference>
<sequence length="1128" mass="125096">MSSRNLPLPIEVQAILDFVTRDDRPTLIVQSSSRLSARFLDDALDRLLEQAQQSKELDAWVEQLTLSGDWDCASANAGSFCNRRWLGYRILDDWFAVYCMGGDWDLEAHSKEHRQSKVQAFDHVDEHEGVHESLEGDIPGRPTDRLCARLEDRIVDWFQYPGLTKDPWVHLFVNHPWETTAIGPMCDWPSALHQTLSIIVASSEPRALYWGNDLCMFYNEAAKFLVGPMHPDPLGNPLGQIWGPVMLAELTATLISGLNQGKPLHNKGRELVINRHGYDERTYWNFVFLPIPSPTGHFLGFINEFHEVTSKVMEDNRTRILRDVLKNASLAEDLQGLCTGALKALHGHSMDVSYALLYSSGKAAGDKTTADTIRKNTSLSLQASFGVETHVFGSSIPLSLVEATGNEFKEITVLQSKNGTLTSNLVVTVDNATVDVVCLLPISSGDNNSAIIVLGMNPKLPFDQSSRGFLSSLHDLLFRSATLHSLTAVERQNQEYTLALTHQLQILQVKAEKSANDFTAMVSNAPIGMCLIRADGFVAYANEMFSDLLNATVNHLGGFAQTDCPLREAVHENDVHIVTTKWTDMLKDAKALQLEFRTRTSPTASSAPASWVELTTLQQFDKDGKVIYVNVWLTDISARKASELLIAQRLEDALETKRTSENFIDMVSHEIRNPLSSILQLAEGLSYSPPPFGLEPGTAAANTEWRNSIVHSAETIILCAKHQKNIVDEVLTYSKLDSDLVVIAPEPVQPIAIAYSALEMLKADLNHADIQGSVVVDQSYKYHGIDFVLLDQGRFLQVIINLMTNAIKFTQQSNTRKITIDLAASPTVPKGRSHNAIEFVEPHPQREGHQRRNPLFGSDGQHDHEKLYLQVTVKDTGCGLTKEELRNLFQRFSQASPRTYKTYGGSGLGLFISRKLTELHGGQIGVYSESGVGSEFCFYIQVARTDPSISTEDRPARKPSSASWRDKLNFGPVAPSARAEAEARFRVWSKEVHILLVEDNAVNQRVMTQQLRKLGCGSITVADNGVHALEHLSPKIPAKPGDGTASPIPSLILMDVEMPLMDGLTASRHIRQLQKEGKLTQRLPIIGVTANARIDQISACLEAGMDRVVTKPFRILDLMQEIEAVLVT</sequence>
<dbReference type="Proteomes" id="UP000243797">
    <property type="component" value="Unassembled WGS sequence"/>
</dbReference>
<name>A0A2K1QWG5_9PEZI</name>
<keyword evidence="1 2" id="KW-0597">Phosphoprotein</keyword>
<keyword evidence="6" id="KW-1185">Reference proteome</keyword>
<keyword evidence="5" id="KW-0418">Kinase</keyword>
<dbReference type="InterPro" id="IPR005467">
    <property type="entry name" value="His_kinase_dom"/>
</dbReference>
<dbReference type="SUPFAM" id="SSF52172">
    <property type="entry name" value="CheY-like"/>
    <property type="match status" value="1"/>
</dbReference>
<dbReference type="PROSITE" id="PS50109">
    <property type="entry name" value="HIS_KIN"/>
    <property type="match status" value="1"/>
</dbReference>